<evidence type="ECO:0000313" key="3">
    <source>
        <dbReference type="Proteomes" id="UP000310636"/>
    </source>
</evidence>
<feature type="domain" description="Methyltransferase type 11" evidence="1">
    <location>
        <begin position="58"/>
        <end position="174"/>
    </location>
</feature>
<comment type="caution">
    <text evidence="2">The sequence shown here is derived from an EMBL/GenBank/DDBJ whole genome shotgun (WGS) entry which is preliminary data.</text>
</comment>
<reference evidence="2 3" key="1">
    <citation type="submission" date="2019-04" db="EMBL/GenBank/DDBJ databases">
        <title>Cohnella sp. nov. isolated from preserved vegetables.</title>
        <authorList>
            <person name="Lin S.-Y."/>
            <person name="Hung M.-H."/>
            <person name="Young C.-C."/>
        </authorList>
    </citation>
    <scope>NUCLEOTIDE SEQUENCE [LARGE SCALE GENOMIC DNA]</scope>
    <source>
        <strain evidence="2 3">CC-MHH1044</strain>
    </source>
</reference>
<dbReference type="EMBL" id="SSOB01000014">
    <property type="protein sequence ID" value="THF79046.1"/>
    <property type="molecule type" value="Genomic_DNA"/>
</dbReference>
<protein>
    <submittedName>
        <fullName evidence="2">Methyltransferase domain-containing protein</fullName>
    </submittedName>
</protein>
<dbReference type="Gene3D" id="3.40.50.150">
    <property type="entry name" value="Vaccinia Virus protein VP39"/>
    <property type="match status" value="1"/>
</dbReference>
<evidence type="ECO:0000313" key="2">
    <source>
        <dbReference type="EMBL" id="THF79046.1"/>
    </source>
</evidence>
<dbReference type="OrthoDB" id="2548453at2"/>
<dbReference type="AlphaFoldDB" id="A0A4V3WF60"/>
<dbReference type="InterPro" id="IPR029063">
    <property type="entry name" value="SAM-dependent_MTases_sf"/>
</dbReference>
<dbReference type="RefSeq" id="WP_136370153.1">
    <property type="nucleotide sequence ID" value="NZ_SSOB01000014.1"/>
</dbReference>
<keyword evidence="2" id="KW-0808">Transferase</keyword>
<evidence type="ECO:0000259" key="1">
    <source>
        <dbReference type="Pfam" id="PF08241"/>
    </source>
</evidence>
<name>A0A4V3WF60_9BACL</name>
<gene>
    <name evidence="2" type="ORF">E6C55_12570</name>
</gene>
<proteinExistence type="predicted"/>
<dbReference type="Pfam" id="PF08241">
    <property type="entry name" value="Methyltransf_11"/>
    <property type="match status" value="1"/>
</dbReference>
<dbReference type="InterPro" id="IPR013216">
    <property type="entry name" value="Methyltransf_11"/>
</dbReference>
<sequence length="260" mass="29782">MLISKLCGEKDFTTPWFVRGCIELKETFRYHRKLWEWCYILEALRERSMLYPFRRGLGFGVGREPLTSVFASRGCEIVATDMDAEKAKAQGWADTNQHALGLDDLNEKGLCNPNLMKRLVTYETVDMNAIPERYHGKFDFTWSSCSFEHIGSIEKGKRFLLEQMKCLRSGGVAVHTTEYNLSSNEDTLEAEVLVIFRKRDIEEMVAALRQEGYLVEIDYTAGTGPFESIVDVPPFHFNPHLRLQLGQYVSTSVGLIIHKP</sequence>
<accession>A0A4V3WF60</accession>
<keyword evidence="2" id="KW-0489">Methyltransferase</keyword>
<dbReference type="GO" id="GO:0032259">
    <property type="term" value="P:methylation"/>
    <property type="evidence" value="ECO:0007669"/>
    <property type="project" value="UniProtKB-KW"/>
</dbReference>
<organism evidence="2 3">
    <name type="scientific">Cohnella fermenti</name>
    <dbReference type="NCBI Taxonomy" id="2565925"/>
    <lineage>
        <taxon>Bacteria</taxon>
        <taxon>Bacillati</taxon>
        <taxon>Bacillota</taxon>
        <taxon>Bacilli</taxon>
        <taxon>Bacillales</taxon>
        <taxon>Paenibacillaceae</taxon>
        <taxon>Cohnella</taxon>
    </lineage>
</organism>
<dbReference type="SUPFAM" id="SSF53335">
    <property type="entry name" value="S-adenosyl-L-methionine-dependent methyltransferases"/>
    <property type="match status" value="1"/>
</dbReference>
<dbReference type="GO" id="GO:0008757">
    <property type="term" value="F:S-adenosylmethionine-dependent methyltransferase activity"/>
    <property type="evidence" value="ECO:0007669"/>
    <property type="project" value="InterPro"/>
</dbReference>
<dbReference type="Proteomes" id="UP000310636">
    <property type="component" value="Unassembled WGS sequence"/>
</dbReference>
<keyword evidence="3" id="KW-1185">Reference proteome</keyword>